<protein>
    <submittedName>
        <fullName evidence="1">Uncharacterized protein</fullName>
    </submittedName>
</protein>
<name>A0A0E9TE87_ANGAN</name>
<sequence length="50" mass="5716">MPPRSSASRGTKLVTFISVGVYVYLYRYTVHLYILCMHAYGRHTVHSVAL</sequence>
<dbReference type="AlphaFoldDB" id="A0A0E9TE87"/>
<organism evidence="1">
    <name type="scientific">Anguilla anguilla</name>
    <name type="common">European freshwater eel</name>
    <name type="synonym">Muraena anguilla</name>
    <dbReference type="NCBI Taxonomy" id="7936"/>
    <lineage>
        <taxon>Eukaryota</taxon>
        <taxon>Metazoa</taxon>
        <taxon>Chordata</taxon>
        <taxon>Craniata</taxon>
        <taxon>Vertebrata</taxon>
        <taxon>Euteleostomi</taxon>
        <taxon>Actinopterygii</taxon>
        <taxon>Neopterygii</taxon>
        <taxon>Teleostei</taxon>
        <taxon>Anguilliformes</taxon>
        <taxon>Anguillidae</taxon>
        <taxon>Anguilla</taxon>
    </lineage>
</organism>
<reference evidence="1" key="1">
    <citation type="submission" date="2014-11" db="EMBL/GenBank/DDBJ databases">
        <authorList>
            <person name="Amaro Gonzalez C."/>
        </authorList>
    </citation>
    <scope>NUCLEOTIDE SEQUENCE</scope>
</reference>
<reference evidence="1" key="2">
    <citation type="journal article" date="2015" name="Fish Shellfish Immunol.">
        <title>Early steps in the European eel (Anguilla anguilla)-Vibrio vulnificus interaction in the gills: Role of the RtxA13 toxin.</title>
        <authorList>
            <person name="Callol A."/>
            <person name="Pajuelo D."/>
            <person name="Ebbesson L."/>
            <person name="Teles M."/>
            <person name="MacKenzie S."/>
            <person name="Amaro C."/>
        </authorList>
    </citation>
    <scope>NUCLEOTIDE SEQUENCE</scope>
</reference>
<evidence type="ECO:0000313" key="1">
    <source>
        <dbReference type="EMBL" id="JAH51999.1"/>
    </source>
</evidence>
<dbReference type="EMBL" id="GBXM01056578">
    <property type="protein sequence ID" value="JAH51999.1"/>
    <property type="molecule type" value="Transcribed_RNA"/>
</dbReference>
<accession>A0A0E9TE87</accession>
<proteinExistence type="predicted"/>